<evidence type="ECO:0000313" key="2">
    <source>
        <dbReference type="EMBL" id="CAF0925145.1"/>
    </source>
</evidence>
<keyword evidence="1" id="KW-0472">Membrane</keyword>
<feature type="transmembrane region" description="Helical" evidence="1">
    <location>
        <begin position="71"/>
        <end position="94"/>
    </location>
</feature>
<organism evidence="2 3">
    <name type="scientific">Rotaria sordida</name>
    <dbReference type="NCBI Taxonomy" id="392033"/>
    <lineage>
        <taxon>Eukaryota</taxon>
        <taxon>Metazoa</taxon>
        <taxon>Spiralia</taxon>
        <taxon>Gnathifera</taxon>
        <taxon>Rotifera</taxon>
        <taxon>Eurotatoria</taxon>
        <taxon>Bdelloidea</taxon>
        <taxon>Philodinida</taxon>
        <taxon>Philodinidae</taxon>
        <taxon>Rotaria</taxon>
    </lineage>
</organism>
<reference evidence="2" key="1">
    <citation type="submission" date="2021-02" db="EMBL/GenBank/DDBJ databases">
        <authorList>
            <person name="Nowell W R."/>
        </authorList>
    </citation>
    <scope>NUCLEOTIDE SEQUENCE</scope>
</reference>
<name>A0A814B733_9BILA</name>
<evidence type="ECO:0000256" key="1">
    <source>
        <dbReference type="SAM" id="Phobius"/>
    </source>
</evidence>
<feature type="transmembrane region" description="Helical" evidence="1">
    <location>
        <begin position="6"/>
        <end position="24"/>
    </location>
</feature>
<protein>
    <submittedName>
        <fullName evidence="2">Uncharacterized protein</fullName>
    </submittedName>
</protein>
<comment type="caution">
    <text evidence="2">The sequence shown here is derived from an EMBL/GenBank/DDBJ whole genome shotgun (WGS) entry which is preliminary data.</text>
</comment>
<gene>
    <name evidence="2" type="ORF">SEV965_LOCUS6863</name>
</gene>
<keyword evidence="1" id="KW-0812">Transmembrane</keyword>
<dbReference type="AlphaFoldDB" id="A0A814B733"/>
<dbReference type="Proteomes" id="UP000663889">
    <property type="component" value="Unassembled WGS sequence"/>
</dbReference>
<proteinExistence type="predicted"/>
<dbReference type="EMBL" id="CAJNOU010000230">
    <property type="protein sequence ID" value="CAF0925145.1"/>
    <property type="molecule type" value="Genomic_DNA"/>
</dbReference>
<evidence type="ECO:0000313" key="3">
    <source>
        <dbReference type="Proteomes" id="UP000663889"/>
    </source>
</evidence>
<sequence>MKPNPIVRLCINYLGTLLCSLCGYQTLKIFDILVLDMITMVKLDFIPLCSSFVYSSHQSLVTLVISDNDLFYSLINLQFDYSQTFLFYSIFYGIKILNLRTNSVRHFFGTIENTRFIHLTLYQFHKSSATTTTTTTISSDQFNSTILFTTAYKKN</sequence>
<keyword evidence="1" id="KW-1133">Transmembrane helix</keyword>
<accession>A0A814B733</accession>